<reference evidence="2 3" key="1">
    <citation type="journal article" date="2009" name="Stand. Genomic Sci.">
        <title>Complete genome sequence of Halomicrobium mukohataei type strain (arg-2).</title>
        <authorList>
            <person name="Tindall B.J."/>
            <person name="Schneider S."/>
            <person name="Lapidus A."/>
            <person name="Copeland A."/>
            <person name="Glavina Del Rio T."/>
            <person name="Nolan M."/>
            <person name="Lucas S."/>
            <person name="Chen F."/>
            <person name="Tice H."/>
            <person name="Cheng J.F."/>
            <person name="Saunders E."/>
            <person name="Bruce D."/>
            <person name="Goodwin L."/>
            <person name="Pitluck S."/>
            <person name="Mikhailova N."/>
            <person name="Pati A."/>
            <person name="Ivanova N."/>
            <person name="Mavrommatis K."/>
            <person name="Chen A."/>
            <person name="Palaniappan K."/>
            <person name="Chain P."/>
            <person name="Land M."/>
            <person name="Hauser L."/>
            <person name="Chang Y.J."/>
            <person name="Jeffries C.D."/>
            <person name="Brettin T."/>
            <person name="Han C."/>
            <person name="Rohde M."/>
            <person name="Goker M."/>
            <person name="Bristow J."/>
            <person name="Eisen J.A."/>
            <person name="Markowitz V."/>
            <person name="Hugenholtz P."/>
            <person name="Klenk H.P."/>
            <person name="Kyrpides N.C."/>
            <person name="Detter J.C."/>
        </authorList>
    </citation>
    <scope>NUCLEOTIDE SEQUENCE [LARGE SCALE GENOMIC DNA]</scope>
    <source>
        <strain evidence="3">ATCC 700874 / DSM 12286 / JCM 9738 / NCIMB 13541</strain>
    </source>
</reference>
<proteinExistence type="predicted"/>
<evidence type="ECO:0000256" key="1">
    <source>
        <dbReference type="SAM" id="MobiDB-lite"/>
    </source>
</evidence>
<dbReference type="Proteomes" id="UP000001746">
    <property type="component" value="Chromosome"/>
</dbReference>
<dbReference type="KEGG" id="hmu:Hmuk_1693"/>
<gene>
    <name evidence="2" type="ordered locus">Hmuk_1693</name>
</gene>
<feature type="compositionally biased region" description="Polar residues" evidence="1">
    <location>
        <begin position="135"/>
        <end position="148"/>
    </location>
</feature>
<dbReference type="AlphaFoldDB" id="C7P3Y5"/>
<organism evidence="2 3">
    <name type="scientific">Halomicrobium mukohataei (strain ATCC 700874 / DSM 12286 / JCM 9738 / NCIMB 13541)</name>
    <name type="common">Haloarcula mukohataei</name>
    <dbReference type="NCBI Taxonomy" id="485914"/>
    <lineage>
        <taxon>Archaea</taxon>
        <taxon>Methanobacteriati</taxon>
        <taxon>Methanobacteriota</taxon>
        <taxon>Stenosarchaea group</taxon>
        <taxon>Halobacteria</taxon>
        <taxon>Halobacteriales</taxon>
        <taxon>Haloarculaceae</taxon>
        <taxon>Halomicrobium</taxon>
    </lineage>
</organism>
<name>C7P3Y5_HALMD</name>
<feature type="compositionally biased region" description="Basic and acidic residues" evidence="1">
    <location>
        <begin position="114"/>
        <end position="132"/>
    </location>
</feature>
<dbReference type="STRING" id="485914.Hmuk_1693"/>
<evidence type="ECO:0000313" key="3">
    <source>
        <dbReference type="Proteomes" id="UP000001746"/>
    </source>
</evidence>
<accession>C7P3Y5</accession>
<feature type="compositionally biased region" description="Acidic residues" evidence="1">
    <location>
        <begin position="79"/>
        <end position="94"/>
    </location>
</feature>
<dbReference type="EMBL" id="CP001688">
    <property type="protein sequence ID" value="ACV47807.1"/>
    <property type="molecule type" value="Genomic_DNA"/>
</dbReference>
<sequence>MFARTTRVSMEQLSSCYFCGAALDAQIEPYQVVPASLEPTDDQQRAVSLCPSCRQKLAHVVETVVEASDDGDATAAMDDVSDLDPDGTLLDDEPGTATGVDDSVADGQSTDASNDTKPEPEPEPAHEGRSDDGSEPSQSDADGQAQRTGSRHSHNGTGDEQGVDRRRDGETRTDRAPDERRAESSERRDGAGPRRDGRGAADDAEADRTQQTHSAGDTGEDDDGPSLTALEYNKVMRLLQNREFPVERAEIHDIATSAYEISDREFDAIIDAAIERGLIDEENGTLVSGD</sequence>
<feature type="region of interest" description="Disordered" evidence="1">
    <location>
        <begin position="70"/>
        <end position="228"/>
    </location>
</feature>
<evidence type="ECO:0000313" key="2">
    <source>
        <dbReference type="EMBL" id="ACV47807.1"/>
    </source>
</evidence>
<protein>
    <submittedName>
        <fullName evidence="2">Uncharacterized protein</fullName>
    </submittedName>
</protein>
<feature type="compositionally biased region" description="Basic and acidic residues" evidence="1">
    <location>
        <begin position="162"/>
        <end position="210"/>
    </location>
</feature>
<keyword evidence="3" id="KW-1185">Reference proteome</keyword>
<dbReference type="eggNOG" id="arCOG07780">
    <property type="taxonomic scope" value="Archaea"/>
</dbReference>
<dbReference type="HOGENOM" id="CLU_103620_0_0_2"/>